<proteinExistence type="predicted"/>
<keyword evidence="1" id="KW-1133">Transmembrane helix</keyword>
<reference evidence="2" key="1">
    <citation type="submission" date="2023-06" db="EMBL/GenBank/DDBJ databases">
        <authorList>
            <person name="Kurt Z."/>
        </authorList>
    </citation>
    <scope>NUCLEOTIDE SEQUENCE</scope>
</reference>
<evidence type="ECO:0000313" key="5">
    <source>
        <dbReference type="EMBL" id="CAL6062694.1"/>
    </source>
</evidence>
<keyword evidence="6" id="KW-1185">Reference proteome</keyword>
<keyword evidence="1" id="KW-0812">Transmembrane</keyword>
<evidence type="ECO:0000256" key="1">
    <source>
        <dbReference type="SAM" id="Phobius"/>
    </source>
</evidence>
<protein>
    <submittedName>
        <fullName evidence="4">Hypothetical_protein</fullName>
    </submittedName>
</protein>
<dbReference type="AlphaFoldDB" id="A0AA86PKP6"/>
<dbReference type="EMBL" id="CATOUU010000687">
    <property type="protein sequence ID" value="CAI9941026.1"/>
    <property type="molecule type" value="Genomic_DNA"/>
</dbReference>
<dbReference type="EMBL" id="CAXDID020000240">
    <property type="protein sequence ID" value="CAL6062694.1"/>
    <property type="molecule type" value="Genomic_DNA"/>
</dbReference>
<evidence type="ECO:0000313" key="2">
    <source>
        <dbReference type="EMBL" id="CAI9941026.1"/>
    </source>
</evidence>
<accession>A0AA86PKP6</accession>
<gene>
    <name evidence="4" type="ORF">HINF_LOCUS25207</name>
    <name evidence="2" type="ORF">HINF_LOCUS28671</name>
    <name evidence="5" type="ORF">HINF_LOCUS50312</name>
    <name evidence="3" type="ORF">HINF_LOCUS55186</name>
</gene>
<organism evidence="2">
    <name type="scientific">Hexamita inflata</name>
    <dbReference type="NCBI Taxonomy" id="28002"/>
    <lineage>
        <taxon>Eukaryota</taxon>
        <taxon>Metamonada</taxon>
        <taxon>Diplomonadida</taxon>
        <taxon>Hexamitidae</taxon>
        <taxon>Hexamitinae</taxon>
        <taxon>Hexamita</taxon>
    </lineage>
</organism>
<evidence type="ECO:0000313" key="3">
    <source>
        <dbReference type="EMBL" id="CAI9967541.1"/>
    </source>
</evidence>
<dbReference type="EMBL" id="CAXDID020000075">
    <property type="protein sequence ID" value="CAL6015821.1"/>
    <property type="molecule type" value="Genomic_DNA"/>
</dbReference>
<sequence length="897" mass="104407">MLVAAGVRDFYEYPSIITKFAEVLYVSYQQSCIIHTIIRQMLNNKKYSDELKSQSYFSQILNIEDSEIVQSIVQIVQIANGTYDDFECQMIDSLITNAKQIEFLFKSIRGIPKDSLYKETRESLFIFDEVCFRDNFLNPNIMDYLKLFQLLTQMLLKYQKQNVINDVKNSVIKELNKDHSMTQEFSSLTTLFDKITRLEQLILLIFPLTLFQKQVEFNSIKQVQYQNQIMKNVSDLASNDLTKQSGSLNFLLELSSIQVFEAVAYRDLNYLVSQIITNSIQSESKVMNFNKQLMTAFLYESIIIKSGDSQNVDYQKIVELFYIEYKADNITFLYSGTFGSLTNLVRYTPLLRSSSSHRFNVCRSVHSCPSQAPQFHPSKLGYDYYICGIDSNQQKPAESYIKDQRFEVQTLNLFLALSPYSTSHLQSLYSQISPQLLILDPITNQILYSKSHTTFCQLSNTDQFVNKVRASYMYHQLSIQKIQLQDNQNLEIYYSNWKNENKKQCVILSVEKGSKALLLQPLSQSNIPQLVYINNNLIQQFINALMENKIQEITLLLKDGMTFLGAPSELNESLFLVHYLFILKYKLNTEILRRMELLLTNVIPTTLSNNKKEFYYEVRCLKQVQINKQQTIIDQDEKDFKQIQNQQQIQENEIFISFLPPELIQLDKTTVENIGMRNKELRLEMWAKQVSMTQLAATKIFQQDPEYKVIIIAVKVDNQDLANVILSSALSKIEKPKILGQTTDFLITYHFLKGSENAYNCNYLKQAQVYKGNIQNQQFISMYQMHEIGAHPKEDSSLKAQQLPTAFTSSIRQSKVKKYKLNKYNQTPQFTISYQPELLWFLQINQSSTIEYKYDIQNTTTLVSTNKVPKQSHKINITIWSVILILIFAFLIYSKSK</sequence>
<dbReference type="EMBL" id="CATOUU010001024">
    <property type="protein sequence ID" value="CAI9967541.1"/>
    <property type="molecule type" value="Genomic_DNA"/>
</dbReference>
<dbReference type="Proteomes" id="UP001642409">
    <property type="component" value="Unassembled WGS sequence"/>
</dbReference>
<keyword evidence="1" id="KW-0472">Membrane</keyword>
<evidence type="ECO:0000313" key="6">
    <source>
        <dbReference type="Proteomes" id="UP001642409"/>
    </source>
</evidence>
<name>A0AA86PKP6_9EUKA</name>
<evidence type="ECO:0000313" key="4">
    <source>
        <dbReference type="EMBL" id="CAL6015821.1"/>
    </source>
</evidence>
<feature type="transmembrane region" description="Helical" evidence="1">
    <location>
        <begin position="875"/>
        <end position="893"/>
    </location>
</feature>
<comment type="caution">
    <text evidence="2">The sequence shown here is derived from an EMBL/GenBank/DDBJ whole genome shotgun (WGS) entry which is preliminary data.</text>
</comment>
<reference evidence="4 6" key="2">
    <citation type="submission" date="2024-07" db="EMBL/GenBank/DDBJ databases">
        <authorList>
            <person name="Akdeniz Z."/>
        </authorList>
    </citation>
    <scope>NUCLEOTIDE SEQUENCE [LARGE SCALE GENOMIC DNA]</scope>
</reference>